<organism evidence="1 2">
    <name type="scientific">Vespula pensylvanica</name>
    <name type="common">Western yellow jacket</name>
    <name type="synonym">Wasp</name>
    <dbReference type="NCBI Taxonomy" id="30213"/>
    <lineage>
        <taxon>Eukaryota</taxon>
        <taxon>Metazoa</taxon>
        <taxon>Ecdysozoa</taxon>
        <taxon>Arthropoda</taxon>
        <taxon>Hexapoda</taxon>
        <taxon>Insecta</taxon>
        <taxon>Pterygota</taxon>
        <taxon>Neoptera</taxon>
        <taxon>Endopterygota</taxon>
        <taxon>Hymenoptera</taxon>
        <taxon>Apocrita</taxon>
        <taxon>Aculeata</taxon>
        <taxon>Vespoidea</taxon>
        <taxon>Vespidae</taxon>
        <taxon>Vespinae</taxon>
        <taxon>Vespula</taxon>
    </lineage>
</organism>
<name>A0A834U428_VESPE</name>
<comment type="caution">
    <text evidence="1">The sequence shown here is derived from an EMBL/GenBank/DDBJ whole genome shotgun (WGS) entry which is preliminary data.</text>
</comment>
<protein>
    <submittedName>
        <fullName evidence="1">Uncharacterized protein</fullName>
    </submittedName>
</protein>
<keyword evidence="2" id="KW-1185">Reference proteome</keyword>
<gene>
    <name evidence="1" type="ORF">H0235_012193</name>
</gene>
<proteinExistence type="predicted"/>
<evidence type="ECO:0000313" key="1">
    <source>
        <dbReference type="EMBL" id="KAF7415601.1"/>
    </source>
</evidence>
<dbReference type="EMBL" id="JACSDY010000011">
    <property type="protein sequence ID" value="KAF7415601.1"/>
    <property type="molecule type" value="Genomic_DNA"/>
</dbReference>
<reference evidence="1" key="1">
    <citation type="journal article" date="2020" name="G3 (Bethesda)">
        <title>High-Quality Assemblies for Three Invasive Social Wasps from the &lt;i&gt;Vespula&lt;/i&gt; Genus.</title>
        <authorList>
            <person name="Harrop T.W.R."/>
            <person name="Guhlin J."/>
            <person name="McLaughlin G.M."/>
            <person name="Permina E."/>
            <person name="Stockwell P."/>
            <person name="Gilligan J."/>
            <person name="Le Lec M.F."/>
            <person name="Gruber M.A.M."/>
            <person name="Quinn O."/>
            <person name="Lovegrove M."/>
            <person name="Duncan E.J."/>
            <person name="Remnant E.J."/>
            <person name="Van Eeckhoven J."/>
            <person name="Graham B."/>
            <person name="Knapp R.A."/>
            <person name="Langford K.W."/>
            <person name="Kronenberg Z."/>
            <person name="Press M.O."/>
            <person name="Eacker S.M."/>
            <person name="Wilson-Rankin E.E."/>
            <person name="Purcell J."/>
            <person name="Lester P.J."/>
            <person name="Dearden P.K."/>
        </authorList>
    </citation>
    <scope>NUCLEOTIDE SEQUENCE</scope>
    <source>
        <strain evidence="1">Volc-1</strain>
    </source>
</reference>
<dbReference type="Proteomes" id="UP000600918">
    <property type="component" value="Unassembled WGS sequence"/>
</dbReference>
<evidence type="ECO:0000313" key="2">
    <source>
        <dbReference type="Proteomes" id="UP000600918"/>
    </source>
</evidence>
<accession>A0A834U428</accession>
<sequence length="181" mass="19592">MAKVIPAANSFASSSRTFSIDLYSVNKSVHQDLYRPMEGEIIPDCTRFIPNSTLYCTERLREMSLAELNTEEVWLSKGRDQNSEEKPGGMGLAITQALSVSIACTVSDRAGVTINLNDILFRRVRSLVFNLPARIYFAKVARGMEDGGVSSTTGLTTGDAISRGGPSGPFAFARDFAPSAT</sequence>
<dbReference type="AlphaFoldDB" id="A0A834U428"/>